<dbReference type="EMBL" id="CP073720">
    <property type="protein sequence ID" value="UWP85765.1"/>
    <property type="molecule type" value="Genomic_DNA"/>
</dbReference>
<keyword evidence="2" id="KW-1185">Reference proteome</keyword>
<protein>
    <submittedName>
        <fullName evidence="1">Uncharacterized protein</fullName>
    </submittedName>
</protein>
<evidence type="ECO:0000313" key="1">
    <source>
        <dbReference type="EMBL" id="UWP85765.1"/>
    </source>
</evidence>
<dbReference type="Proteomes" id="UP001059617">
    <property type="component" value="Chromosome"/>
</dbReference>
<reference evidence="1" key="2">
    <citation type="submission" date="2022-09" db="EMBL/GenBank/DDBJ databases">
        <title>Biosynthetic gene clusters of Dactylosporangioum fulvum.</title>
        <authorList>
            <person name="Caradec T."/>
        </authorList>
    </citation>
    <scope>NUCLEOTIDE SEQUENCE</scope>
    <source>
        <strain evidence="1">NRRL B-16292</strain>
    </source>
</reference>
<proteinExistence type="predicted"/>
<gene>
    <name evidence="1" type="ORF">Dfulv_16595</name>
</gene>
<accession>A0ABY5W6X6</accession>
<dbReference type="RefSeq" id="WP_259864002.1">
    <property type="nucleotide sequence ID" value="NZ_BAAAST010000073.1"/>
</dbReference>
<evidence type="ECO:0000313" key="2">
    <source>
        <dbReference type="Proteomes" id="UP001059617"/>
    </source>
</evidence>
<sequence>MTRVEGATLHVGDSIVDPVDGVTIHRIDSLTEYPGRCCGDHLRRAHGDHWDATIADSHLYQLVRAAQPVAA</sequence>
<organism evidence="1 2">
    <name type="scientific">Dactylosporangium fulvum</name>
    <dbReference type="NCBI Taxonomy" id="53359"/>
    <lineage>
        <taxon>Bacteria</taxon>
        <taxon>Bacillati</taxon>
        <taxon>Actinomycetota</taxon>
        <taxon>Actinomycetes</taxon>
        <taxon>Micromonosporales</taxon>
        <taxon>Micromonosporaceae</taxon>
        <taxon>Dactylosporangium</taxon>
    </lineage>
</organism>
<reference evidence="1" key="1">
    <citation type="submission" date="2021-04" db="EMBL/GenBank/DDBJ databases">
        <authorList>
            <person name="Hartkoorn R.C."/>
            <person name="Beaudoing E."/>
            <person name="Hot D."/>
        </authorList>
    </citation>
    <scope>NUCLEOTIDE SEQUENCE</scope>
    <source>
        <strain evidence="1">NRRL B-16292</strain>
    </source>
</reference>
<name>A0ABY5W6X6_9ACTN</name>